<accession>A0A2V1DRY1</accession>
<dbReference type="Proteomes" id="UP000244855">
    <property type="component" value="Unassembled WGS sequence"/>
</dbReference>
<reference evidence="2 3" key="1">
    <citation type="journal article" date="2018" name="Sci. Rep.">
        <title>Comparative genomics provides insights into the lifestyle and reveals functional heterogeneity of dark septate endophytic fungi.</title>
        <authorList>
            <person name="Knapp D.G."/>
            <person name="Nemeth J.B."/>
            <person name="Barry K."/>
            <person name="Hainaut M."/>
            <person name="Henrissat B."/>
            <person name="Johnson J."/>
            <person name="Kuo A."/>
            <person name="Lim J.H.P."/>
            <person name="Lipzen A."/>
            <person name="Nolan M."/>
            <person name="Ohm R.A."/>
            <person name="Tamas L."/>
            <person name="Grigoriev I.V."/>
            <person name="Spatafora J.W."/>
            <person name="Nagy L.G."/>
            <person name="Kovacs G.M."/>
        </authorList>
    </citation>
    <scope>NUCLEOTIDE SEQUENCE [LARGE SCALE GENOMIC DNA]</scope>
    <source>
        <strain evidence="2 3">DSE2036</strain>
    </source>
</reference>
<keyword evidence="3" id="KW-1185">Reference proteome</keyword>
<evidence type="ECO:0000259" key="1">
    <source>
        <dbReference type="SMART" id="SM00256"/>
    </source>
</evidence>
<name>A0A2V1DRY1_9PLEO</name>
<dbReference type="InterPro" id="IPR001810">
    <property type="entry name" value="F-box_dom"/>
</dbReference>
<protein>
    <recommendedName>
        <fullName evidence="1">F-box domain-containing protein</fullName>
    </recommendedName>
</protein>
<feature type="domain" description="F-box" evidence="1">
    <location>
        <begin position="20"/>
        <end position="59"/>
    </location>
</feature>
<dbReference type="AlphaFoldDB" id="A0A2V1DRY1"/>
<dbReference type="OrthoDB" id="3800738at2759"/>
<dbReference type="EMBL" id="KZ805370">
    <property type="protein sequence ID" value="PVI00642.1"/>
    <property type="molecule type" value="Genomic_DNA"/>
</dbReference>
<dbReference type="Gene3D" id="1.20.1280.50">
    <property type="match status" value="1"/>
</dbReference>
<gene>
    <name evidence="2" type="ORF">DM02DRAFT_655271</name>
</gene>
<dbReference type="InterPro" id="IPR036047">
    <property type="entry name" value="F-box-like_dom_sf"/>
</dbReference>
<sequence>MDLTTQNEAQESAAQKAGNLPELLNIILEYLDYPDLLLMQRVCERWLNCISETHNLQPLLFRKPQMIVPRPRIRRHPSADQLADVLFQKINPHFEGPRLQWIPLER</sequence>
<dbReference type="SMART" id="SM00256">
    <property type="entry name" value="FBOX"/>
    <property type="match status" value="1"/>
</dbReference>
<dbReference type="SUPFAM" id="SSF81383">
    <property type="entry name" value="F-box domain"/>
    <property type="match status" value="1"/>
</dbReference>
<evidence type="ECO:0000313" key="3">
    <source>
        <dbReference type="Proteomes" id="UP000244855"/>
    </source>
</evidence>
<proteinExistence type="predicted"/>
<dbReference type="Pfam" id="PF00646">
    <property type="entry name" value="F-box"/>
    <property type="match status" value="1"/>
</dbReference>
<organism evidence="2 3">
    <name type="scientific">Periconia macrospinosa</name>
    <dbReference type="NCBI Taxonomy" id="97972"/>
    <lineage>
        <taxon>Eukaryota</taxon>
        <taxon>Fungi</taxon>
        <taxon>Dikarya</taxon>
        <taxon>Ascomycota</taxon>
        <taxon>Pezizomycotina</taxon>
        <taxon>Dothideomycetes</taxon>
        <taxon>Pleosporomycetidae</taxon>
        <taxon>Pleosporales</taxon>
        <taxon>Massarineae</taxon>
        <taxon>Periconiaceae</taxon>
        <taxon>Periconia</taxon>
    </lineage>
</organism>
<evidence type="ECO:0000313" key="2">
    <source>
        <dbReference type="EMBL" id="PVI00642.1"/>
    </source>
</evidence>